<evidence type="ECO:0000313" key="1">
    <source>
        <dbReference type="EMBL" id="QAT65314.1"/>
    </source>
</evidence>
<gene>
    <name evidence="1" type="ORF">EQZ20_10530</name>
</gene>
<dbReference type="GeneID" id="82853116"/>
<dbReference type="Proteomes" id="UP000288675">
    <property type="component" value="Chromosome"/>
</dbReference>
<evidence type="ECO:0000313" key="2">
    <source>
        <dbReference type="Proteomes" id="UP000288675"/>
    </source>
</evidence>
<proteinExistence type="predicted"/>
<dbReference type="AlphaFoldDB" id="A0AAJ3YXZ0"/>
<sequence length="99" mass="11689">MENYEESYELFWKGIVENSDGTLNTEQVKKELYDYKNLLKNASQVYSFFTQYSKPLTDSQFIIDEINAKYIRKDLLLDDIKEMSTEGVISVKEIEELLN</sequence>
<reference evidence="1 2" key="1">
    <citation type="submission" date="2019-01" db="EMBL/GenBank/DDBJ databases">
        <title>Genome sequence of Bacillus glycinifermentans SRCM103574.</title>
        <authorList>
            <person name="Kong H.-J."/>
            <person name="Jeong S.-Y."/>
            <person name="Jeong D.-Y."/>
        </authorList>
    </citation>
    <scope>NUCLEOTIDE SEQUENCE [LARGE SCALE GENOMIC DNA]</scope>
    <source>
        <strain evidence="1 2">SRCM103574</strain>
    </source>
</reference>
<name>A0AAJ3YXZ0_9BACI</name>
<protein>
    <submittedName>
        <fullName evidence="1">Uncharacterized protein</fullName>
    </submittedName>
</protein>
<accession>A0AAJ3YXZ0</accession>
<dbReference type="RefSeq" id="WP_096891796.1">
    <property type="nucleotide sequence ID" value="NZ_CP023481.1"/>
</dbReference>
<dbReference type="EMBL" id="CP035232">
    <property type="protein sequence ID" value="QAT65314.1"/>
    <property type="molecule type" value="Genomic_DNA"/>
</dbReference>
<organism evidence="1 2">
    <name type="scientific">Bacillus glycinifermentans</name>
    <dbReference type="NCBI Taxonomy" id="1664069"/>
    <lineage>
        <taxon>Bacteria</taxon>
        <taxon>Bacillati</taxon>
        <taxon>Bacillota</taxon>
        <taxon>Bacilli</taxon>
        <taxon>Bacillales</taxon>
        <taxon>Bacillaceae</taxon>
        <taxon>Bacillus</taxon>
    </lineage>
</organism>